<dbReference type="PANTHER" id="PTHR48051:SF1">
    <property type="entry name" value="RAS SUPPRESSOR PROTEIN 1"/>
    <property type="match status" value="1"/>
</dbReference>
<comment type="caution">
    <text evidence="3">The sequence shown here is derived from an EMBL/GenBank/DDBJ whole genome shotgun (WGS) entry which is preliminary data.</text>
</comment>
<dbReference type="SUPFAM" id="SSF52075">
    <property type="entry name" value="Outer arm dynein light chain 1"/>
    <property type="match status" value="1"/>
</dbReference>
<protein>
    <submittedName>
        <fullName evidence="3">Uncharacterized protein</fullName>
    </submittedName>
</protein>
<dbReference type="InterPro" id="IPR032675">
    <property type="entry name" value="LRR_dom_sf"/>
</dbReference>
<dbReference type="PROSITE" id="PS51450">
    <property type="entry name" value="LRR"/>
    <property type="match status" value="3"/>
</dbReference>
<name>A0AAV6UJB4_9ARAC</name>
<dbReference type="SMART" id="SM00369">
    <property type="entry name" value="LRR_TYP"/>
    <property type="match status" value="3"/>
</dbReference>
<keyword evidence="1" id="KW-0433">Leucine-rich repeat</keyword>
<reference evidence="3 4" key="1">
    <citation type="journal article" date="2022" name="Nat. Ecol. Evol.">
        <title>A masculinizing supergene underlies an exaggerated male reproductive morph in a spider.</title>
        <authorList>
            <person name="Hendrickx F."/>
            <person name="De Corte Z."/>
            <person name="Sonet G."/>
            <person name="Van Belleghem S.M."/>
            <person name="Kostlbacher S."/>
            <person name="Vangestel C."/>
        </authorList>
    </citation>
    <scope>NUCLEOTIDE SEQUENCE [LARGE SCALE GENOMIC DNA]</scope>
    <source>
        <strain evidence="3">W744_W776</strain>
    </source>
</reference>
<dbReference type="Gene3D" id="3.80.10.10">
    <property type="entry name" value="Ribonuclease Inhibitor"/>
    <property type="match status" value="1"/>
</dbReference>
<dbReference type="AlphaFoldDB" id="A0AAV6UJB4"/>
<dbReference type="InterPro" id="IPR050216">
    <property type="entry name" value="LRR_domain-containing"/>
</dbReference>
<accession>A0AAV6UJB4</accession>
<dbReference type="InterPro" id="IPR003591">
    <property type="entry name" value="Leu-rich_rpt_typical-subtyp"/>
</dbReference>
<gene>
    <name evidence="3" type="ORF">JTE90_008981</name>
</gene>
<dbReference type="Pfam" id="PF00560">
    <property type="entry name" value="LRR_1"/>
    <property type="match status" value="3"/>
</dbReference>
<organism evidence="3 4">
    <name type="scientific">Oedothorax gibbosus</name>
    <dbReference type="NCBI Taxonomy" id="931172"/>
    <lineage>
        <taxon>Eukaryota</taxon>
        <taxon>Metazoa</taxon>
        <taxon>Ecdysozoa</taxon>
        <taxon>Arthropoda</taxon>
        <taxon>Chelicerata</taxon>
        <taxon>Arachnida</taxon>
        <taxon>Araneae</taxon>
        <taxon>Araneomorphae</taxon>
        <taxon>Entelegynae</taxon>
        <taxon>Araneoidea</taxon>
        <taxon>Linyphiidae</taxon>
        <taxon>Erigoninae</taxon>
        <taxon>Oedothorax</taxon>
    </lineage>
</organism>
<dbReference type="InterPro" id="IPR001611">
    <property type="entry name" value="Leu-rich_rpt"/>
</dbReference>
<dbReference type="GO" id="GO:0005737">
    <property type="term" value="C:cytoplasm"/>
    <property type="evidence" value="ECO:0007669"/>
    <property type="project" value="TreeGrafter"/>
</dbReference>
<keyword evidence="4" id="KW-1185">Reference proteome</keyword>
<proteinExistence type="predicted"/>
<dbReference type="EMBL" id="JAFNEN010000378">
    <property type="protein sequence ID" value="KAG8184296.1"/>
    <property type="molecule type" value="Genomic_DNA"/>
</dbReference>
<keyword evidence="2" id="KW-0677">Repeat</keyword>
<dbReference type="Proteomes" id="UP000827092">
    <property type="component" value="Unassembled WGS sequence"/>
</dbReference>
<evidence type="ECO:0000313" key="4">
    <source>
        <dbReference type="Proteomes" id="UP000827092"/>
    </source>
</evidence>
<evidence type="ECO:0000256" key="1">
    <source>
        <dbReference type="ARBA" id="ARBA00022614"/>
    </source>
</evidence>
<evidence type="ECO:0000313" key="3">
    <source>
        <dbReference type="EMBL" id="KAG8184296.1"/>
    </source>
</evidence>
<dbReference type="PANTHER" id="PTHR48051">
    <property type="match status" value="1"/>
</dbReference>
<evidence type="ECO:0000256" key="2">
    <source>
        <dbReference type="ARBA" id="ARBA00022737"/>
    </source>
</evidence>
<sequence>MSFAKFWDLDEADPMSKKFPRKRVQGNQYVHPNPRRMFTIMSAEDAANRPKEECAELEITGDVRNLSSKIWTMTNLTSLYLNNNALTFIPGEISLLVNLNHLNASFNKLRNIPPEIGDMSSLRELILNHNRISSLPVQLGQLFKLSKLELTGNPLGSHILDIINRPSYCAEDILTYLIDHVPFGQVLSCTMGSGAIYWQLICEKYSWSIADDLMRRIRKLSEFIPDLTRSRIQC</sequence>